<dbReference type="Gene3D" id="3.40.50.720">
    <property type="entry name" value="NAD(P)-binding Rossmann-like Domain"/>
    <property type="match status" value="1"/>
</dbReference>
<reference evidence="4 5" key="1">
    <citation type="submission" date="2017-08" db="EMBL/GenBank/DDBJ databases">
        <title>Substantial Increase in Enzyme Production by Combined Drug-Resistance Mutations in Paenibacillus agaridevorans.</title>
        <authorList>
            <person name="Tanaka Y."/>
            <person name="Funane K."/>
            <person name="Hosaka T."/>
            <person name="Shiwa Y."/>
            <person name="Fujita N."/>
            <person name="Miyazaki T."/>
            <person name="Yoshikawa H."/>
            <person name="Murakami K."/>
            <person name="Kasahara K."/>
            <person name="Inaoka T."/>
            <person name="Hiraga Y."/>
            <person name="Ochi K."/>
        </authorList>
    </citation>
    <scope>NUCLEOTIDE SEQUENCE [LARGE SCALE GENOMIC DNA]</scope>
    <source>
        <strain evidence="4 5">T-3040</strain>
    </source>
</reference>
<comment type="similarity">
    <text evidence="1 2">Belongs to the dTDP-4-dehydrorhamnose reductase family.</text>
</comment>
<dbReference type="InterPro" id="IPR005913">
    <property type="entry name" value="dTDP_dehydrorham_reduct"/>
</dbReference>
<dbReference type="RefSeq" id="WP_108992966.1">
    <property type="nucleotide sequence ID" value="NZ_BDQX01000126.1"/>
</dbReference>
<evidence type="ECO:0000313" key="4">
    <source>
        <dbReference type="EMBL" id="GBG07994.1"/>
    </source>
</evidence>
<protein>
    <recommendedName>
        <fullName evidence="2">dTDP-4-dehydrorhamnose reductase</fullName>
        <ecNumber evidence="2">1.1.1.133</ecNumber>
    </recommendedName>
</protein>
<comment type="function">
    <text evidence="2">Catalyzes the reduction of dTDP-6-deoxy-L-lyxo-4-hexulose to yield dTDP-L-rhamnose.</text>
</comment>
<proteinExistence type="inferred from homology"/>
<evidence type="ECO:0000256" key="2">
    <source>
        <dbReference type="RuleBase" id="RU364082"/>
    </source>
</evidence>
<dbReference type="Pfam" id="PF04321">
    <property type="entry name" value="RmlD_sub_bind"/>
    <property type="match status" value="1"/>
</dbReference>
<keyword evidence="2" id="KW-0521">NADP</keyword>
<gene>
    <name evidence="4" type="ORF">PAT3040_02561</name>
</gene>
<dbReference type="CDD" id="cd05254">
    <property type="entry name" value="dTDP_HR_like_SDR_e"/>
    <property type="match status" value="1"/>
</dbReference>
<dbReference type="UniPathway" id="UPA00124"/>
<dbReference type="EMBL" id="BDQX01000126">
    <property type="protein sequence ID" value="GBG07994.1"/>
    <property type="molecule type" value="Genomic_DNA"/>
</dbReference>
<dbReference type="GO" id="GO:0008831">
    <property type="term" value="F:dTDP-4-dehydrorhamnose reductase activity"/>
    <property type="evidence" value="ECO:0007669"/>
    <property type="project" value="UniProtKB-EC"/>
</dbReference>
<evidence type="ECO:0000259" key="3">
    <source>
        <dbReference type="Pfam" id="PF04321"/>
    </source>
</evidence>
<sequence>MTKVAVLGATGMAGHVIAMYLEEKGYEVYRMSRSMESGERAASVDASNTSAVINWLDKISADIIVNAIGILQREAEERPDIAVLINSYLPQRLAVYAKEKGIKFIHLSTDCVFSGAKGGYTEAALQDGRTMYDRSKALGEVSANRNLTFRMSILGPDISHNGTGLFHWFMNQTGKVNGYVNAIWNGVTTIELARALNEAIKQDLSGLYHLTPPFTINKYELLLLFKDIFNRNDIEIMPHEDFNVDKSLVNTRTDFNYVIPPYSQMIEEMRQWIFKHKKVYQYE</sequence>
<evidence type="ECO:0000256" key="1">
    <source>
        <dbReference type="ARBA" id="ARBA00010944"/>
    </source>
</evidence>
<dbReference type="GO" id="GO:0019305">
    <property type="term" value="P:dTDP-rhamnose biosynthetic process"/>
    <property type="evidence" value="ECO:0007669"/>
    <property type="project" value="UniProtKB-UniPathway"/>
</dbReference>
<evidence type="ECO:0000313" key="5">
    <source>
        <dbReference type="Proteomes" id="UP000245202"/>
    </source>
</evidence>
<dbReference type="PANTHER" id="PTHR10491">
    <property type="entry name" value="DTDP-4-DEHYDRORHAMNOSE REDUCTASE"/>
    <property type="match status" value="1"/>
</dbReference>
<dbReference type="InterPro" id="IPR029903">
    <property type="entry name" value="RmlD-like-bd"/>
</dbReference>
<feature type="domain" description="RmlD-like substrate binding" evidence="3">
    <location>
        <begin position="3"/>
        <end position="222"/>
    </location>
</feature>
<dbReference type="EC" id="1.1.1.133" evidence="2"/>
<dbReference type="PANTHER" id="PTHR10491:SF4">
    <property type="entry name" value="METHIONINE ADENOSYLTRANSFERASE 2 SUBUNIT BETA"/>
    <property type="match status" value="1"/>
</dbReference>
<dbReference type="Proteomes" id="UP000245202">
    <property type="component" value="Unassembled WGS sequence"/>
</dbReference>
<comment type="pathway">
    <text evidence="2">Carbohydrate biosynthesis; dTDP-L-rhamnose biosynthesis.</text>
</comment>
<accession>A0A2R5EXA0</accession>
<dbReference type="GO" id="GO:0005829">
    <property type="term" value="C:cytosol"/>
    <property type="evidence" value="ECO:0007669"/>
    <property type="project" value="TreeGrafter"/>
</dbReference>
<dbReference type="AlphaFoldDB" id="A0A2R5EXA0"/>
<keyword evidence="2" id="KW-0560">Oxidoreductase</keyword>
<keyword evidence="5" id="KW-1185">Reference proteome</keyword>
<dbReference type="InterPro" id="IPR036291">
    <property type="entry name" value="NAD(P)-bd_dom_sf"/>
</dbReference>
<organism evidence="4 5">
    <name type="scientific">Paenibacillus agaridevorans</name>
    <dbReference type="NCBI Taxonomy" id="171404"/>
    <lineage>
        <taxon>Bacteria</taxon>
        <taxon>Bacillati</taxon>
        <taxon>Bacillota</taxon>
        <taxon>Bacilli</taxon>
        <taxon>Bacillales</taxon>
        <taxon>Paenibacillaceae</taxon>
        <taxon>Paenibacillus</taxon>
    </lineage>
</organism>
<name>A0A2R5EXA0_9BACL</name>
<dbReference type="SUPFAM" id="SSF51735">
    <property type="entry name" value="NAD(P)-binding Rossmann-fold domains"/>
    <property type="match status" value="1"/>
</dbReference>
<comment type="caution">
    <text evidence="4">The sequence shown here is derived from an EMBL/GenBank/DDBJ whole genome shotgun (WGS) entry which is preliminary data.</text>
</comment>